<evidence type="ECO:0000313" key="2">
    <source>
        <dbReference type="EMBL" id="KAK3954215.1"/>
    </source>
</evidence>
<feature type="signal peptide" evidence="1">
    <location>
        <begin position="1"/>
        <end position="19"/>
    </location>
</feature>
<dbReference type="Proteomes" id="UP001303222">
    <property type="component" value="Unassembled WGS sequence"/>
</dbReference>
<evidence type="ECO:0000256" key="1">
    <source>
        <dbReference type="SAM" id="SignalP"/>
    </source>
</evidence>
<keyword evidence="3" id="KW-1185">Reference proteome</keyword>
<evidence type="ECO:0008006" key="4">
    <source>
        <dbReference type="Google" id="ProtNLM"/>
    </source>
</evidence>
<protein>
    <recommendedName>
        <fullName evidence="4">Secreted protein</fullName>
    </recommendedName>
</protein>
<dbReference type="EMBL" id="MU859093">
    <property type="protein sequence ID" value="KAK3954215.1"/>
    <property type="molecule type" value="Genomic_DNA"/>
</dbReference>
<proteinExistence type="predicted"/>
<organism evidence="2 3">
    <name type="scientific">Pseudoneurospora amorphoporcata</name>
    <dbReference type="NCBI Taxonomy" id="241081"/>
    <lineage>
        <taxon>Eukaryota</taxon>
        <taxon>Fungi</taxon>
        <taxon>Dikarya</taxon>
        <taxon>Ascomycota</taxon>
        <taxon>Pezizomycotina</taxon>
        <taxon>Sordariomycetes</taxon>
        <taxon>Sordariomycetidae</taxon>
        <taxon>Sordariales</taxon>
        <taxon>Sordariaceae</taxon>
        <taxon>Pseudoneurospora</taxon>
    </lineage>
</organism>
<comment type="caution">
    <text evidence="2">The sequence shown here is derived from an EMBL/GenBank/DDBJ whole genome shotgun (WGS) entry which is preliminary data.</text>
</comment>
<gene>
    <name evidence="2" type="ORF">QBC32DRAFT_94835</name>
</gene>
<accession>A0AAN6SHV2</accession>
<keyword evidence="1" id="KW-0732">Signal</keyword>
<sequence length="131" mass="15315">MMLLIPCLQWHLLQYSASADNQTRNIRDVWILPETSNMRYRYQRWHVVTSPQQKIELLINGTTSTHHRFPITVLARTSFAPLCPPPRPRHWKSGIALGHGRQSRPRSLMTNRNCLCLFCRYHTLLVKPLSA</sequence>
<name>A0AAN6SHV2_9PEZI</name>
<reference evidence="2" key="2">
    <citation type="submission" date="2023-06" db="EMBL/GenBank/DDBJ databases">
        <authorList>
            <consortium name="Lawrence Berkeley National Laboratory"/>
            <person name="Mondo S.J."/>
            <person name="Hensen N."/>
            <person name="Bonometti L."/>
            <person name="Westerberg I."/>
            <person name="Brannstrom I.O."/>
            <person name="Guillou S."/>
            <person name="Cros-Aarteil S."/>
            <person name="Calhoun S."/>
            <person name="Haridas S."/>
            <person name="Kuo A."/>
            <person name="Pangilinan J."/>
            <person name="Riley R."/>
            <person name="Labutti K."/>
            <person name="Andreopoulos B."/>
            <person name="Lipzen A."/>
            <person name="Chen C."/>
            <person name="Yanf M."/>
            <person name="Daum C."/>
            <person name="Ng V."/>
            <person name="Clum A."/>
            <person name="Steindorff A."/>
            <person name="Ohm R."/>
            <person name="Martin F."/>
            <person name="Silar P."/>
            <person name="Natvig D."/>
            <person name="Lalanne C."/>
            <person name="Gautier V."/>
            <person name="Ament-Velasquez S.L."/>
            <person name="Kruys A."/>
            <person name="Hutchinson M.I."/>
            <person name="Powell A.J."/>
            <person name="Barry K."/>
            <person name="Miller A.N."/>
            <person name="Grigoriev I.V."/>
            <person name="Debuchy R."/>
            <person name="Gladieux P."/>
            <person name="Thoren M.H."/>
            <person name="Johannesson H."/>
        </authorList>
    </citation>
    <scope>NUCLEOTIDE SEQUENCE</scope>
    <source>
        <strain evidence="2">CBS 626.80</strain>
    </source>
</reference>
<feature type="chain" id="PRO_5042944001" description="Secreted protein" evidence="1">
    <location>
        <begin position="20"/>
        <end position="131"/>
    </location>
</feature>
<reference evidence="2" key="1">
    <citation type="journal article" date="2023" name="Mol. Phylogenet. Evol.">
        <title>Genome-scale phylogeny and comparative genomics of the fungal order Sordariales.</title>
        <authorList>
            <person name="Hensen N."/>
            <person name="Bonometti L."/>
            <person name="Westerberg I."/>
            <person name="Brannstrom I.O."/>
            <person name="Guillou S."/>
            <person name="Cros-Aarteil S."/>
            <person name="Calhoun S."/>
            <person name="Haridas S."/>
            <person name="Kuo A."/>
            <person name="Mondo S."/>
            <person name="Pangilinan J."/>
            <person name="Riley R."/>
            <person name="LaButti K."/>
            <person name="Andreopoulos B."/>
            <person name="Lipzen A."/>
            <person name="Chen C."/>
            <person name="Yan M."/>
            <person name="Daum C."/>
            <person name="Ng V."/>
            <person name="Clum A."/>
            <person name="Steindorff A."/>
            <person name="Ohm R.A."/>
            <person name="Martin F."/>
            <person name="Silar P."/>
            <person name="Natvig D.O."/>
            <person name="Lalanne C."/>
            <person name="Gautier V."/>
            <person name="Ament-Velasquez S.L."/>
            <person name="Kruys A."/>
            <person name="Hutchinson M.I."/>
            <person name="Powell A.J."/>
            <person name="Barry K."/>
            <person name="Miller A.N."/>
            <person name="Grigoriev I.V."/>
            <person name="Debuchy R."/>
            <person name="Gladieux P."/>
            <person name="Hiltunen Thoren M."/>
            <person name="Johannesson H."/>
        </authorList>
    </citation>
    <scope>NUCLEOTIDE SEQUENCE</scope>
    <source>
        <strain evidence="2">CBS 626.80</strain>
    </source>
</reference>
<dbReference type="AlphaFoldDB" id="A0AAN6SHV2"/>
<evidence type="ECO:0000313" key="3">
    <source>
        <dbReference type="Proteomes" id="UP001303222"/>
    </source>
</evidence>